<keyword evidence="3" id="KW-1185">Reference proteome</keyword>
<dbReference type="RefSeq" id="WP_089182622.1">
    <property type="nucleotide sequence ID" value="NZ_CP043427.1"/>
</dbReference>
<dbReference type="Proteomes" id="UP000254920">
    <property type="component" value="Unassembled WGS sequence"/>
</dbReference>
<sequence>MQHGILIIGEDIILNSSFLAYIYEKYEDYFGEKGVINYINKNDKNLPFNIEHYTFAYDILTIFTTDDNYHIASKVLATLTSDILELKDEMLVPSKVSKFSNGSFVLKINNAEVNLINANPTQDLPPFLSKFERNFAYFSIFDLDSESAKILLEPLAKTYDININLSQMVANWTIVKAIENKFGQIDGFLQSAKNLFSQKIILQKDPIQHIANTLIKKGLKITFAESCSCGLLAAKFGSYSGVSSAFDGSLVTYANEIKSTWLGVKDATLQTYGAVSSQCVEEMIRGALVASGANFAIAISGIAGPDGGSKEKPVGTVFIGSGSKDGNIMVERFFLKGNRNYIREQSATLGFLSLIRLRSDIFFEE</sequence>
<evidence type="ECO:0000313" key="3">
    <source>
        <dbReference type="Proteomes" id="UP000254920"/>
    </source>
</evidence>
<evidence type="ECO:0000259" key="1">
    <source>
        <dbReference type="Pfam" id="PF02464"/>
    </source>
</evidence>
<dbReference type="SUPFAM" id="SSF142433">
    <property type="entry name" value="CinA-like"/>
    <property type="match status" value="1"/>
</dbReference>
<dbReference type="InterPro" id="IPR036653">
    <property type="entry name" value="CinA-like_C"/>
</dbReference>
<reference evidence="2 3" key="1">
    <citation type="submission" date="2018-06" db="EMBL/GenBank/DDBJ databases">
        <authorList>
            <consortium name="Pathogen Informatics"/>
            <person name="Doyle S."/>
        </authorList>
    </citation>
    <scope>NUCLEOTIDE SEQUENCE [LARGE SCALE GENOMIC DNA]</scope>
    <source>
        <strain evidence="2 3">NCTC12475</strain>
    </source>
</reference>
<accession>A0A381DHM5</accession>
<protein>
    <submittedName>
        <fullName evidence="2">Competence/damage-inducible domain-containing protein</fullName>
    </submittedName>
</protein>
<dbReference type="EMBL" id="UFVD01000001">
    <property type="protein sequence ID" value="SUX10121.1"/>
    <property type="molecule type" value="Genomic_DNA"/>
</dbReference>
<dbReference type="GeneID" id="93090804"/>
<name>A0A381DHM5_9BACT</name>
<dbReference type="InterPro" id="IPR008136">
    <property type="entry name" value="CinA_C"/>
</dbReference>
<dbReference type="Gene3D" id="3.90.950.20">
    <property type="entry name" value="CinA-like"/>
    <property type="match status" value="1"/>
</dbReference>
<proteinExistence type="predicted"/>
<dbReference type="Pfam" id="PF02464">
    <property type="entry name" value="CinA"/>
    <property type="match status" value="1"/>
</dbReference>
<evidence type="ECO:0000313" key="2">
    <source>
        <dbReference type="EMBL" id="SUX10121.1"/>
    </source>
</evidence>
<dbReference type="OrthoDB" id="9801454at2"/>
<gene>
    <name evidence="2" type="primary">ygaD</name>
    <name evidence="2" type="ORF">NCTC12475_00361</name>
</gene>
<organism evidence="2 3">
    <name type="scientific">Campylobacter sputorum subsp. sputorum</name>
    <dbReference type="NCBI Taxonomy" id="32024"/>
    <lineage>
        <taxon>Bacteria</taxon>
        <taxon>Pseudomonadati</taxon>
        <taxon>Campylobacterota</taxon>
        <taxon>Epsilonproteobacteria</taxon>
        <taxon>Campylobacterales</taxon>
        <taxon>Campylobacteraceae</taxon>
        <taxon>Campylobacter</taxon>
    </lineage>
</organism>
<feature type="domain" description="CinA C-terminal" evidence="1">
    <location>
        <begin position="208"/>
        <end position="354"/>
    </location>
</feature>
<dbReference type="AlphaFoldDB" id="A0A381DHM5"/>
<dbReference type="NCBIfam" id="TIGR00199">
    <property type="entry name" value="PncC_domain"/>
    <property type="match status" value="1"/>
</dbReference>
<dbReference type="STRING" id="32024.GCA_000788295_00310"/>